<dbReference type="Proteomes" id="UP000789901">
    <property type="component" value="Unassembled WGS sequence"/>
</dbReference>
<evidence type="ECO:0000313" key="3">
    <source>
        <dbReference type="Proteomes" id="UP000789901"/>
    </source>
</evidence>
<evidence type="ECO:0000256" key="1">
    <source>
        <dbReference type="SAM" id="MobiDB-lite"/>
    </source>
</evidence>
<organism evidence="2 3">
    <name type="scientific">Gigaspora margarita</name>
    <dbReference type="NCBI Taxonomy" id="4874"/>
    <lineage>
        <taxon>Eukaryota</taxon>
        <taxon>Fungi</taxon>
        <taxon>Fungi incertae sedis</taxon>
        <taxon>Mucoromycota</taxon>
        <taxon>Glomeromycotina</taxon>
        <taxon>Glomeromycetes</taxon>
        <taxon>Diversisporales</taxon>
        <taxon>Gigasporaceae</taxon>
        <taxon>Gigaspora</taxon>
    </lineage>
</organism>
<name>A0ABN7UJS2_GIGMA</name>
<proteinExistence type="predicted"/>
<feature type="region of interest" description="Disordered" evidence="1">
    <location>
        <begin position="1"/>
        <end position="48"/>
    </location>
</feature>
<protein>
    <submittedName>
        <fullName evidence="2">41617_t:CDS:1</fullName>
    </submittedName>
</protein>
<keyword evidence="3" id="KW-1185">Reference proteome</keyword>
<evidence type="ECO:0000313" key="2">
    <source>
        <dbReference type="EMBL" id="CAG8611525.1"/>
    </source>
</evidence>
<dbReference type="EMBL" id="CAJVQB010003557">
    <property type="protein sequence ID" value="CAG8611525.1"/>
    <property type="molecule type" value="Genomic_DNA"/>
</dbReference>
<reference evidence="2 3" key="1">
    <citation type="submission" date="2021-06" db="EMBL/GenBank/DDBJ databases">
        <authorList>
            <person name="Kallberg Y."/>
            <person name="Tangrot J."/>
            <person name="Rosling A."/>
        </authorList>
    </citation>
    <scope>NUCLEOTIDE SEQUENCE [LARGE SCALE GENOMIC DNA]</scope>
    <source>
        <strain evidence="2 3">120-4 pot B 10/14</strain>
    </source>
</reference>
<sequence length="48" mass="5424">RSSESHNFELLDPSNGNKSSENELAKSSESELAKNDIKNKDLEYLNLK</sequence>
<gene>
    <name evidence="2" type="ORF">GMARGA_LOCUS7381</name>
</gene>
<comment type="caution">
    <text evidence="2">The sequence shown here is derived from an EMBL/GenBank/DDBJ whole genome shotgun (WGS) entry which is preliminary data.</text>
</comment>
<accession>A0ABN7UJS2</accession>
<feature type="compositionally biased region" description="Basic and acidic residues" evidence="1">
    <location>
        <begin position="20"/>
        <end position="48"/>
    </location>
</feature>
<feature type="non-terminal residue" evidence="2">
    <location>
        <position position="1"/>
    </location>
</feature>